<gene>
    <name evidence="6" type="ORF">GCM10022232_74770</name>
</gene>
<keyword evidence="7" id="KW-1185">Reference proteome</keyword>
<evidence type="ECO:0000256" key="2">
    <source>
        <dbReference type="ARBA" id="ARBA00022737"/>
    </source>
</evidence>
<evidence type="ECO:0000256" key="5">
    <source>
        <dbReference type="SAM" id="SignalP"/>
    </source>
</evidence>
<dbReference type="SMART" id="SM00191">
    <property type="entry name" value="Int_alpha"/>
    <property type="match status" value="6"/>
</dbReference>
<evidence type="ECO:0000256" key="1">
    <source>
        <dbReference type="ARBA" id="ARBA00022729"/>
    </source>
</evidence>
<feature type="chain" id="PRO_5046415561" description="FG-GAP repeat protein" evidence="5">
    <location>
        <begin position="35"/>
        <end position="519"/>
    </location>
</feature>
<dbReference type="SUPFAM" id="SSF69318">
    <property type="entry name" value="Integrin alpha N-terminal domain"/>
    <property type="match status" value="1"/>
</dbReference>
<evidence type="ECO:0000313" key="7">
    <source>
        <dbReference type="Proteomes" id="UP001500456"/>
    </source>
</evidence>
<evidence type="ECO:0000256" key="4">
    <source>
        <dbReference type="SAM" id="MobiDB-lite"/>
    </source>
</evidence>
<name>A0ABP7T1R8_9ACTN</name>
<dbReference type="Gene3D" id="2.130.10.130">
    <property type="entry name" value="Integrin alpha, N-terminal"/>
    <property type="match status" value="1"/>
</dbReference>
<protein>
    <recommendedName>
        <fullName evidence="8">FG-GAP repeat protein</fullName>
    </recommendedName>
</protein>
<accession>A0ABP7T1R8</accession>
<evidence type="ECO:0000256" key="3">
    <source>
        <dbReference type="ARBA" id="ARBA00023180"/>
    </source>
</evidence>
<keyword evidence="3" id="KW-0325">Glycoprotein</keyword>
<dbReference type="InterPro" id="IPR028994">
    <property type="entry name" value="Integrin_alpha_N"/>
</dbReference>
<sequence>MRTRTHLARGLAALAGLLLAAMGVVTLASPQAAAAMCTAGTTSDFNGDGVADTAIADPDATVNGAKQAGLVRVVLGGGKGVSEISQATTGMSAAPETGDSFGVSVAAYDADGDGCSDLVVGAPYEDVVQDGVNVVNAGAIFIVHGTPTGIGAGSKIEGYTQRGLDSTTAIEASDWFGFSLKAGSTASGAPYLIVGVPGENVTVDGKTYSDAGCIEYVQGSTKKPLSQNDPDIPGVVEANDRFGYSLAGTNRYFAVGSPGEAIGDKKFAGGVAVFNHTLSNGMPTPLLGLDQDSTGIAGAPEAGDGFGTSISMTGYRPSDQTYNSDVLLAIGMPGEDVGTLADAGGVAVVRVQPSGAYTQVTAMDGSTVDDLEGDAVAGDFMGQRVAITNTDTSVVTTSATVRLAVGEPGKDTASVKDAGAVHIFRPLDTAIGAADKQLTRGSGLPGTATARDYTGMALVAGSTNLYVGVPHSKASATSKGVLYVVPWTNIDGNTSTGTTTYQPGSGGLPNEGTAFGAMQ</sequence>
<dbReference type="PANTHER" id="PTHR36220:SF1">
    <property type="entry name" value="GAMMA TUBULIN COMPLEX COMPONENT C-TERMINAL DOMAIN-CONTAINING PROTEIN"/>
    <property type="match status" value="1"/>
</dbReference>
<evidence type="ECO:0000313" key="6">
    <source>
        <dbReference type="EMBL" id="GAA4019610.1"/>
    </source>
</evidence>
<keyword evidence="1 5" id="KW-0732">Signal</keyword>
<dbReference type="EMBL" id="BAAAZX010000028">
    <property type="protein sequence ID" value="GAA4019610.1"/>
    <property type="molecule type" value="Genomic_DNA"/>
</dbReference>
<dbReference type="Proteomes" id="UP001500456">
    <property type="component" value="Unassembled WGS sequence"/>
</dbReference>
<dbReference type="Pfam" id="PF01839">
    <property type="entry name" value="FG-GAP"/>
    <property type="match status" value="1"/>
</dbReference>
<feature type="region of interest" description="Disordered" evidence="4">
    <location>
        <begin position="495"/>
        <end position="519"/>
    </location>
</feature>
<dbReference type="InterPro" id="IPR013517">
    <property type="entry name" value="FG-GAP"/>
</dbReference>
<keyword evidence="2" id="KW-0677">Repeat</keyword>
<evidence type="ECO:0008006" key="8">
    <source>
        <dbReference type="Google" id="ProtNLM"/>
    </source>
</evidence>
<reference evidence="7" key="1">
    <citation type="journal article" date="2019" name="Int. J. Syst. Evol. Microbiol.">
        <title>The Global Catalogue of Microorganisms (GCM) 10K type strain sequencing project: providing services to taxonomists for standard genome sequencing and annotation.</title>
        <authorList>
            <consortium name="The Broad Institute Genomics Platform"/>
            <consortium name="The Broad Institute Genome Sequencing Center for Infectious Disease"/>
            <person name="Wu L."/>
            <person name="Ma J."/>
        </authorList>
    </citation>
    <scope>NUCLEOTIDE SEQUENCE [LARGE SCALE GENOMIC DNA]</scope>
    <source>
        <strain evidence="7">JCM 16924</strain>
    </source>
</reference>
<dbReference type="RefSeq" id="WP_345569470.1">
    <property type="nucleotide sequence ID" value="NZ_BAAAZX010000028.1"/>
</dbReference>
<comment type="caution">
    <text evidence="6">The sequence shown here is derived from an EMBL/GenBank/DDBJ whole genome shotgun (WGS) entry which is preliminary data.</text>
</comment>
<proteinExistence type="predicted"/>
<dbReference type="PROSITE" id="PS51470">
    <property type="entry name" value="FG_GAP"/>
    <property type="match status" value="1"/>
</dbReference>
<feature type="signal peptide" evidence="5">
    <location>
        <begin position="1"/>
        <end position="34"/>
    </location>
</feature>
<organism evidence="6 7">
    <name type="scientific">Streptomyces plumbiresistens</name>
    <dbReference type="NCBI Taxonomy" id="511811"/>
    <lineage>
        <taxon>Bacteria</taxon>
        <taxon>Bacillati</taxon>
        <taxon>Actinomycetota</taxon>
        <taxon>Actinomycetes</taxon>
        <taxon>Kitasatosporales</taxon>
        <taxon>Streptomycetaceae</taxon>
        <taxon>Streptomyces</taxon>
    </lineage>
</organism>
<dbReference type="PANTHER" id="PTHR36220">
    <property type="entry name" value="UNNAMED PRODUCT"/>
    <property type="match status" value="1"/>
</dbReference>
<dbReference type="InterPro" id="IPR013519">
    <property type="entry name" value="Int_alpha_beta-p"/>
</dbReference>